<dbReference type="AlphaFoldDB" id="A0A1Y2EI17"/>
<feature type="transmembrane region" description="Helical" evidence="1">
    <location>
        <begin position="20"/>
        <end position="42"/>
    </location>
</feature>
<gene>
    <name evidence="2" type="ORF">BCR38DRAFT_5737</name>
</gene>
<keyword evidence="3" id="KW-1185">Reference proteome</keyword>
<keyword evidence="1" id="KW-1133">Transmembrane helix</keyword>
<organism evidence="2 3">
    <name type="scientific">Pseudomassariella vexata</name>
    <dbReference type="NCBI Taxonomy" id="1141098"/>
    <lineage>
        <taxon>Eukaryota</taxon>
        <taxon>Fungi</taxon>
        <taxon>Dikarya</taxon>
        <taxon>Ascomycota</taxon>
        <taxon>Pezizomycotina</taxon>
        <taxon>Sordariomycetes</taxon>
        <taxon>Xylariomycetidae</taxon>
        <taxon>Amphisphaeriales</taxon>
        <taxon>Pseudomassariaceae</taxon>
        <taxon>Pseudomassariella</taxon>
    </lineage>
</organism>
<sequence>MRGPHPNLMVGDVDARPLVVLVVFMCSSNSMVRQIFFFRLCWIKTPMVREPHPRECEWRNGVRQSRVWPMQIIINAFLGGGVTPNVSRAASKTHYEDMTVVRVIEVCGFRLPRFLAMISRDPVLIKGLVWVLFSWMGCFQGFHLGSARSTCLVCHATGLV</sequence>
<protein>
    <submittedName>
        <fullName evidence="2">Uncharacterized protein</fullName>
    </submittedName>
</protein>
<keyword evidence="1" id="KW-0472">Membrane</keyword>
<evidence type="ECO:0000313" key="2">
    <source>
        <dbReference type="EMBL" id="ORY71222.1"/>
    </source>
</evidence>
<dbReference type="Proteomes" id="UP000193689">
    <property type="component" value="Unassembled WGS sequence"/>
</dbReference>
<evidence type="ECO:0000313" key="3">
    <source>
        <dbReference type="Proteomes" id="UP000193689"/>
    </source>
</evidence>
<dbReference type="RefSeq" id="XP_040720814.1">
    <property type="nucleotide sequence ID" value="XM_040865485.1"/>
</dbReference>
<name>A0A1Y2EI17_9PEZI</name>
<feature type="transmembrane region" description="Helical" evidence="1">
    <location>
        <begin position="123"/>
        <end position="142"/>
    </location>
</feature>
<accession>A0A1Y2EI17</accession>
<evidence type="ECO:0000256" key="1">
    <source>
        <dbReference type="SAM" id="Phobius"/>
    </source>
</evidence>
<dbReference type="GeneID" id="63781697"/>
<reference evidence="2 3" key="1">
    <citation type="submission" date="2016-07" db="EMBL/GenBank/DDBJ databases">
        <title>Pervasive Adenine N6-methylation of Active Genes in Fungi.</title>
        <authorList>
            <consortium name="DOE Joint Genome Institute"/>
            <person name="Mondo S.J."/>
            <person name="Dannebaum R.O."/>
            <person name="Kuo R.C."/>
            <person name="Labutti K."/>
            <person name="Haridas S."/>
            <person name="Kuo A."/>
            <person name="Salamov A."/>
            <person name="Ahrendt S.R."/>
            <person name="Lipzen A."/>
            <person name="Sullivan W."/>
            <person name="Andreopoulos W.B."/>
            <person name="Clum A."/>
            <person name="Lindquist E."/>
            <person name="Daum C."/>
            <person name="Ramamoorthy G.K."/>
            <person name="Gryganskyi A."/>
            <person name="Culley D."/>
            <person name="Magnuson J.K."/>
            <person name="James T.Y."/>
            <person name="O'Malley M.A."/>
            <person name="Stajich J.E."/>
            <person name="Spatafora J.W."/>
            <person name="Visel A."/>
            <person name="Grigoriev I.V."/>
        </authorList>
    </citation>
    <scope>NUCLEOTIDE SEQUENCE [LARGE SCALE GENOMIC DNA]</scope>
    <source>
        <strain evidence="2 3">CBS 129021</strain>
    </source>
</reference>
<comment type="caution">
    <text evidence="2">The sequence shown here is derived from an EMBL/GenBank/DDBJ whole genome shotgun (WGS) entry which is preliminary data.</text>
</comment>
<proteinExistence type="predicted"/>
<dbReference type="InParanoid" id="A0A1Y2EI17"/>
<dbReference type="EMBL" id="MCFJ01000001">
    <property type="protein sequence ID" value="ORY71222.1"/>
    <property type="molecule type" value="Genomic_DNA"/>
</dbReference>
<keyword evidence="1" id="KW-0812">Transmembrane</keyword>